<dbReference type="InterPro" id="IPR001752">
    <property type="entry name" value="Kinesin_motor_dom"/>
</dbReference>
<dbReference type="InterPro" id="IPR036961">
    <property type="entry name" value="Kinesin_motor_dom_sf"/>
</dbReference>
<protein>
    <recommendedName>
        <fullName evidence="5">Kinesin-like protein</fullName>
    </recommendedName>
</protein>
<dbReference type="InterPro" id="IPR027417">
    <property type="entry name" value="P-loop_NTPase"/>
</dbReference>
<feature type="region of interest" description="Disordered" evidence="7">
    <location>
        <begin position="591"/>
        <end position="619"/>
    </location>
</feature>
<feature type="region of interest" description="Disordered" evidence="7">
    <location>
        <begin position="671"/>
        <end position="690"/>
    </location>
</feature>
<sequence>MMLAICSTCLAEAITKVKSLLRLGYMMRPWNYFYEFFDGKTKKKVGCVMLMDGGDEAERAAGFDIVGELPEQGELFTNQTLEALCSDFDQAVTLSGRNTGQFGGNDDLVDSSEDHRECSNQVQTLPIFQKIEDLSNKVQIIRKEHALLCSEAKGIIADSLLGSEAFSAVQNLSTKYELLKKKYHEECALLKKKYIDECSERKKLYNEVIELKGNIRVFCRCRPLMKDEIANGSTSVVDFDSSQENELQITCSDSSRKLFKFDHVFKPEDNQEAVFVQTLPIVTSVLMVTTCAYLPTDKQVLARHTQWKEHQKIGVNYRTLDELFRVSNERRSTMRYELFVSMLEVYNEKIRDLLVGNSNEPAKKLEIKQSAEGTQEVPGLVETRVYGTDEVWGRALIRKSRENLINGQRTRSHLWLVDLAGSERVSRTEVEGDRLKESQFINKSLSALGDVIFALASKTNSKLTHMLQSSLGGDCKTLMFVQISPNVADLGETLCSLNFASRVRGVEHGPARRQTDHTELLKYKQLAEKAKQDEKETKKLQDSLQFLQLRLASREHSCRNLQEKVRDLENQLAEERKTRLKQENRVLASISTQSALSTSNQAQKTSTDRRPPLAPSNLRLPSRITNFMPVPSPVPPNRTRMSFLPVVNEDKENISRKSMKEKPIFKARRGSIAVRPPPPTTSQVRQPKRRASIATLRSEFNTNTMTTPLHSSTVRLRNDRVMGRQSFVWDPQRVWRTSRVSSPLPHSREQLSTATIEATPIGPRSSKFKGSPPSQAGSWRPKHPTVVALQKKHLVWSPLKLRGMKNNGKSLLST</sequence>
<evidence type="ECO:0000256" key="7">
    <source>
        <dbReference type="SAM" id="MobiDB-lite"/>
    </source>
</evidence>
<keyword evidence="1 5" id="KW-0547">Nucleotide-binding</keyword>
<dbReference type="InterPro" id="IPR019821">
    <property type="entry name" value="Kinesin_motor_CS"/>
</dbReference>
<name>A0ABR0VYL4_REHGL</name>
<dbReference type="PROSITE" id="PS00411">
    <property type="entry name" value="KINESIN_MOTOR_1"/>
    <property type="match status" value="1"/>
</dbReference>
<dbReference type="Pfam" id="PF00225">
    <property type="entry name" value="Kinesin"/>
    <property type="match status" value="2"/>
</dbReference>
<evidence type="ECO:0000256" key="5">
    <source>
        <dbReference type="RuleBase" id="RU000394"/>
    </source>
</evidence>
<evidence type="ECO:0000313" key="9">
    <source>
        <dbReference type="EMBL" id="KAK6139365.1"/>
    </source>
</evidence>
<comment type="similarity">
    <text evidence="4 5">Belongs to the TRAFAC class myosin-kinesin ATPase superfamily. Kinesin family.</text>
</comment>
<keyword evidence="3 5" id="KW-0505">Motor protein</keyword>
<feature type="compositionally biased region" description="Polar residues" evidence="7">
    <location>
        <begin position="591"/>
        <end position="605"/>
    </location>
</feature>
<dbReference type="PANTHER" id="PTHR47972">
    <property type="entry name" value="KINESIN-LIKE PROTEIN KLP-3"/>
    <property type="match status" value="1"/>
</dbReference>
<comment type="caution">
    <text evidence="4">Lacks conserved residue(s) required for the propagation of feature annotation.</text>
</comment>
<evidence type="ECO:0000256" key="3">
    <source>
        <dbReference type="ARBA" id="ARBA00023175"/>
    </source>
</evidence>
<dbReference type="PRINTS" id="PR00380">
    <property type="entry name" value="KINESINHEAVY"/>
</dbReference>
<evidence type="ECO:0000256" key="4">
    <source>
        <dbReference type="PROSITE-ProRule" id="PRU00283"/>
    </source>
</evidence>
<keyword evidence="6" id="KW-0175">Coiled coil</keyword>
<evidence type="ECO:0000313" key="10">
    <source>
        <dbReference type="Proteomes" id="UP001318860"/>
    </source>
</evidence>
<dbReference type="InterPro" id="IPR027640">
    <property type="entry name" value="Kinesin-like_fam"/>
</dbReference>
<evidence type="ECO:0000256" key="1">
    <source>
        <dbReference type="ARBA" id="ARBA00022741"/>
    </source>
</evidence>
<keyword evidence="2 5" id="KW-0067">ATP-binding</keyword>
<accession>A0ABR0VYL4</accession>
<feature type="domain" description="Kinesin motor" evidence="8">
    <location>
        <begin position="214"/>
        <end position="506"/>
    </location>
</feature>
<feature type="coiled-coil region" evidence="6">
    <location>
        <begin position="523"/>
        <end position="585"/>
    </location>
</feature>
<dbReference type="EMBL" id="JABTTQ020000429">
    <property type="protein sequence ID" value="KAK6139365.1"/>
    <property type="molecule type" value="Genomic_DNA"/>
</dbReference>
<reference evidence="9 10" key="1">
    <citation type="journal article" date="2021" name="Comput. Struct. Biotechnol. J.">
        <title>De novo genome assembly of the potent medicinal plant Rehmannia glutinosa using nanopore technology.</title>
        <authorList>
            <person name="Ma L."/>
            <person name="Dong C."/>
            <person name="Song C."/>
            <person name="Wang X."/>
            <person name="Zheng X."/>
            <person name="Niu Y."/>
            <person name="Chen S."/>
            <person name="Feng W."/>
        </authorList>
    </citation>
    <scope>NUCLEOTIDE SEQUENCE [LARGE SCALE GENOMIC DNA]</scope>
    <source>
        <strain evidence="9">DH-2019</strain>
    </source>
</reference>
<proteinExistence type="inferred from homology"/>
<dbReference type="Gene3D" id="3.40.850.10">
    <property type="entry name" value="Kinesin motor domain"/>
    <property type="match status" value="2"/>
</dbReference>
<gene>
    <name evidence="9" type="ORF">DH2020_026873</name>
</gene>
<evidence type="ECO:0000259" key="8">
    <source>
        <dbReference type="PROSITE" id="PS50067"/>
    </source>
</evidence>
<keyword evidence="10" id="KW-1185">Reference proteome</keyword>
<evidence type="ECO:0000256" key="2">
    <source>
        <dbReference type="ARBA" id="ARBA00022840"/>
    </source>
</evidence>
<dbReference type="Proteomes" id="UP001318860">
    <property type="component" value="Unassembled WGS sequence"/>
</dbReference>
<dbReference type="PROSITE" id="PS50067">
    <property type="entry name" value="KINESIN_MOTOR_2"/>
    <property type="match status" value="1"/>
</dbReference>
<organism evidence="9 10">
    <name type="scientific">Rehmannia glutinosa</name>
    <name type="common">Chinese foxglove</name>
    <dbReference type="NCBI Taxonomy" id="99300"/>
    <lineage>
        <taxon>Eukaryota</taxon>
        <taxon>Viridiplantae</taxon>
        <taxon>Streptophyta</taxon>
        <taxon>Embryophyta</taxon>
        <taxon>Tracheophyta</taxon>
        <taxon>Spermatophyta</taxon>
        <taxon>Magnoliopsida</taxon>
        <taxon>eudicotyledons</taxon>
        <taxon>Gunneridae</taxon>
        <taxon>Pentapetalae</taxon>
        <taxon>asterids</taxon>
        <taxon>lamiids</taxon>
        <taxon>Lamiales</taxon>
        <taxon>Orobanchaceae</taxon>
        <taxon>Rehmannieae</taxon>
        <taxon>Rehmannia</taxon>
    </lineage>
</organism>
<evidence type="ECO:0000256" key="6">
    <source>
        <dbReference type="SAM" id="Coils"/>
    </source>
</evidence>
<dbReference type="PANTHER" id="PTHR47972:SF2">
    <property type="entry name" value="KINESIN-LIKE PROTEIN KIN-14S"/>
    <property type="match status" value="1"/>
</dbReference>
<comment type="caution">
    <text evidence="9">The sequence shown here is derived from an EMBL/GenBank/DDBJ whole genome shotgun (WGS) entry which is preliminary data.</text>
</comment>
<keyword evidence="5" id="KW-0493">Microtubule</keyword>
<dbReference type="SUPFAM" id="SSF52540">
    <property type="entry name" value="P-loop containing nucleoside triphosphate hydrolases"/>
    <property type="match status" value="1"/>
</dbReference>
<feature type="region of interest" description="Disordered" evidence="7">
    <location>
        <begin position="740"/>
        <end position="782"/>
    </location>
</feature>
<dbReference type="SMART" id="SM00129">
    <property type="entry name" value="KISc"/>
    <property type="match status" value="1"/>
</dbReference>